<sequence>MKYILVCLLSTIYATSSWAAQLPEFSSLVDIGKRQIHIRTMGSESHQPTIILLSGPNQHWHSDSAWFSLLQPLLAEKNHVISVDRAGNAWSTTSEQASYQLFAQDLKALIKTLNLDDIIFVNFASSNITSILLGDMLKDLNVKGMVWIDPDIILPHSISLYADYPASWYQKNITQLLPHIAGSNWTEKTVKRNTTQVLTIEKLIPASYGSLMDWPYFKAVQQQRISITNQQTVAREIAHYHQDLILAEKQGMNWDIPISVINTDFELHDITPETENYAAIKKWQTEGDEWSCYIAKNSGGEYLAINDGDHLIMFQQPEVVAKVIERLIIKLRE</sequence>
<keyword evidence="3" id="KW-1185">Reference proteome</keyword>
<evidence type="ECO:0000256" key="1">
    <source>
        <dbReference type="SAM" id="SignalP"/>
    </source>
</evidence>
<protein>
    <recommendedName>
        <fullName evidence="4">Alpha/beta hydrolase</fullName>
    </recommendedName>
</protein>
<dbReference type="SUPFAM" id="SSF53474">
    <property type="entry name" value="alpha/beta-Hydrolases"/>
    <property type="match status" value="1"/>
</dbReference>
<evidence type="ECO:0008006" key="4">
    <source>
        <dbReference type="Google" id="ProtNLM"/>
    </source>
</evidence>
<evidence type="ECO:0000313" key="2">
    <source>
        <dbReference type="EMBL" id="GHE88400.1"/>
    </source>
</evidence>
<accession>A0ABQ3IS72</accession>
<reference evidence="3" key="1">
    <citation type="journal article" date="2019" name="Int. J. Syst. Evol. Microbiol.">
        <title>The Global Catalogue of Microorganisms (GCM) 10K type strain sequencing project: providing services to taxonomists for standard genome sequencing and annotation.</title>
        <authorList>
            <consortium name="The Broad Institute Genomics Platform"/>
            <consortium name="The Broad Institute Genome Sequencing Center for Infectious Disease"/>
            <person name="Wu L."/>
            <person name="Ma J."/>
        </authorList>
    </citation>
    <scope>NUCLEOTIDE SEQUENCE [LARGE SCALE GENOMIC DNA]</scope>
    <source>
        <strain evidence="3">CGMCC 1.15922</strain>
    </source>
</reference>
<feature type="chain" id="PRO_5045713506" description="Alpha/beta hydrolase" evidence="1">
    <location>
        <begin position="20"/>
        <end position="333"/>
    </location>
</feature>
<evidence type="ECO:0000313" key="3">
    <source>
        <dbReference type="Proteomes" id="UP000626370"/>
    </source>
</evidence>
<dbReference type="InterPro" id="IPR029058">
    <property type="entry name" value="AB_hydrolase_fold"/>
</dbReference>
<comment type="caution">
    <text evidence="2">The sequence shown here is derived from an EMBL/GenBank/DDBJ whole genome shotgun (WGS) entry which is preliminary data.</text>
</comment>
<organism evidence="2 3">
    <name type="scientific">Thalassotalea profundi</name>
    <dbReference type="NCBI Taxonomy" id="2036687"/>
    <lineage>
        <taxon>Bacteria</taxon>
        <taxon>Pseudomonadati</taxon>
        <taxon>Pseudomonadota</taxon>
        <taxon>Gammaproteobacteria</taxon>
        <taxon>Alteromonadales</taxon>
        <taxon>Colwelliaceae</taxon>
        <taxon>Thalassotalea</taxon>
    </lineage>
</organism>
<name>A0ABQ3IS72_9GAMM</name>
<gene>
    <name evidence="2" type="ORF">GCM10011501_17260</name>
</gene>
<dbReference type="EMBL" id="BNAH01000006">
    <property type="protein sequence ID" value="GHE88400.1"/>
    <property type="molecule type" value="Genomic_DNA"/>
</dbReference>
<dbReference type="Gene3D" id="3.40.50.1820">
    <property type="entry name" value="alpha/beta hydrolase"/>
    <property type="match status" value="1"/>
</dbReference>
<proteinExistence type="predicted"/>
<feature type="signal peptide" evidence="1">
    <location>
        <begin position="1"/>
        <end position="19"/>
    </location>
</feature>
<keyword evidence="1" id="KW-0732">Signal</keyword>
<dbReference type="Proteomes" id="UP000626370">
    <property type="component" value="Unassembled WGS sequence"/>
</dbReference>
<dbReference type="RefSeq" id="WP_189377869.1">
    <property type="nucleotide sequence ID" value="NZ_BNAH01000006.1"/>
</dbReference>